<keyword evidence="1" id="KW-0805">Transcription regulation</keyword>
<dbReference type="GO" id="GO:0003677">
    <property type="term" value="F:DNA binding"/>
    <property type="evidence" value="ECO:0007669"/>
    <property type="project" value="UniProtKB-KW"/>
</dbReference>
<feature type="domain" description="IclR-ED" evidence="5">
    <location>
        <begin position="84"/>
        <end position="262"/>
    </location>
</feature>
<dbReference type="InterPro" id="IPR036388">
    <property type="entry name" value="WH-like_DNA-bd_sf"/>
</dbReference>
<dbReference type="Gene3D" id="1.10.10.10">
    <property type="entry name" value="Winged helix-like DNA-binding domain superfamily/Winged helix DNA-binding domain"/>
    <property type="match status" value="1"/>
</dbReference>
<dbReference type="InterPro" id="IPR005471">
    <property type="entry name" value="Tscrpt_reg_IclR_N"/>
</dbReference>
<dbReference type="SUPFAM" id="SSF55781">
    <property type="entry name" value="GAF domain-like"/>
    <property type="match status" value="1"/>
</dbReference>
<comment type="caution">
    <text evidence="6">The sequence shown here is derived from an EMBL/GenBank/DDBJ whole genome shotgun (WGS) entry which is preliminary data.</text>
</comment>
<dbReference type="InterPro" id="IPR036390">
    <property type="entry name" value="WH_DNA-bd_sf"/>
</dbReference>
<dbReference type="InterPro" id="IPR014757">
    <property type="entry name" value="Tscrpt_reg_IclR_C"/>
</dbReference>
<dbReference type="PANTHER" id="PTHR30136">
    <property type="entry name" value="HELIX-TURN-HELIX TRANSCRIPTIONAL REGULATOR, ICLR FAMILY"/>
    <property type="match status" value="1"/>
</dbReference>
<dbReference type="Proteomes" id="UP000193387">
    <property type="component" value="Unassembled WGS sequence"/>
</dbReference>
<dbReference type="InterPro" id="IPR050707">
    <property type="entry name" value="HTH_MetabolicPath_Reg"/>
</dbReference>
<dbReference type="GO" id="GO:0003700">
    <property type="term" value="F:DNA-binding transcription factor activity"/>
    <property type="evidence" value="ECO:0007669"/>
    <property type="project" value="TreeGrafter"/>
</dbReference>
<dbReference type="GO" id="GO:0045892">
    <property type="term" value="P:negative regulation of DNA-templated transcription"/>
    <property type="evidence" value="ECO:0007669"/>
    <property type="project" value="TreeGrafter"/>
</dbReference>
<dbReference type="Pfam" id="PF01614">
    <property type="entry name" value="IclR_C"/>
    <property type="match status" value="1"/>
</dbReference>
<dbReference type="Pfam" id="PF09339">
    <property type="entry name" value="HTH_IclR"/>
    <property type="match status" value="1"/>
</dbReference>
<evidence type="ECO:0000313" key="6">
    <source>
        <dbReference type="EMBL" id="ORW72644.1"/>
    </source>
</evidence>
<dbReference type="PROSITE" id="PS51078">
    <property type="entry name" value="ICLR_ED"/>
    <property type="match status" value="1"/>
</dbReference>
<dbReference type="PROSITE" id="PS51077">
    <property type="entry name" value="HTH_ICLR"/>
    <property type="match status" value="1"/>
</dbReference>
<keyword evidence="2" id="KW-0238">DNA-binding</keyword>
<dbReference type="SUPFAM" id="SSF46785">
    <property type="entry name" value="Winged helix' DNA-binding domain"/>
    <property type="match status" value="1"/>
</dbReference>
<evidence type="ECO:0000256" key="2">
    <source>
        <dbReference type="ARBA" id="ARBA00023125"/>
    </source>
</evidence>
<evidence type="ECO:0000313" key="7">
    <source>
        <dbReference type="Proteomes" id="UP000193387"/>
    </source>
</evidence>
<dbReference type="PANTHER" id="PTHR30136:SF35">
    <property type="entry name" value="HTH-TYPE TRANSCRIPTIONAL REGULATOR RV1719"/>
    <property type="match status" value="1"/>
</dbReference>
<evidence type="ECO:0000256" key="3">
    <source>
        <dbReference type="ARBA" id="ARBA00023163"/>
    </source>
</evidence>
<dbReference type="SMART" id="SM00346">
    <property type="entry name" value="HTH_ICLR"/>
    <property type="match status" value="1"/>
</dbReference>
<proteinExistence type="predicted"/>
<keyword evidence="7" id="KW-1185">Reference proteome</keyword>
<reference evidence="6 7" key="1">
    <citation type="submission" date="2016-01" db="EMBL/GenBank/DDBJ databases">
        <title>The new phylogeny of the genus Mycobacterium.</title>
        <authorList>
            <person name="Tarcisio F."/>
            <person name="Conor M."/>
            <person name="Antonella G."/>
            <person name="Elisabetta G."/>
            <person name="Giulia F.S."/>
            <person name="Sara T."/>
            <person name="Anna F."/>
            <person name="Clotilde B."/>
            <person name="Roberto B."/>
            <person name="Veronica D.S."/>
            <person name="Fabio R."/>
            <person name="Monica P."/>
            <person name="Olivier J."/>
            <person name="Enrico T."/>
            <person name="Nicola S."/>
        </authorList>
    </citation>
    <scope>NUCLEOTIDE SEQUENCE [LARGE SCALE GENOMIC DNA]</scope>
    <source>
        <strain evidence="6 7">DSM 44616</strain>
    </source>
</reference>
<organism evidence="6 7">
    <name type="scientific">Mycobacterium saskatchewanense</name>
    <dbReference type="NCBI Taxonomy" id="220927"/>
    <lineage>
        <taxon>Bacteria</taxon>
        <taxon>Bacillati</taxon>
        <taxon>Actinomycetota</taxon>
        <taxon>Actinomycetes</taxon>
        <taxon>Mycobacteriales</taxon>
        <taxon>Mycobacteriaceae</taxon>
        <taxon>Mycobacterium</taxon>
        <taxon>Mycobacterium simiae complex</taxon>
    </lineage>
</organism>
<sequence length="278" mass="29808">MRRTMTLLLSQPDVRRSDKAARSGVVERVTQVMEVFGPHRQSARLEEVAEHAALPRSTTFRILRQLVEMGWLEHGPDGFRLGTRLRELHGCTVDYTDVRAAASPVLTDLNLTTGAVSHLGVLEGSFVHYLDKVGGVAAHSVPSQVGARLGAEETVTGRALLAQLPPEDVDRRYAADGRRACGDGMSIEQLHRRLDLVRRRRGLAFSSAEGCAMGISSVAAPVLGSQGVVAAISVAARRNMRLEAIGPVVAAAARTTSTRLVPDWRESSCTGPGEKCGG</sequence>
<accession>A0AAJ3NS90</accession>
<dbReference type="EMBL" id="LQPR01000022">
    <property type="protein sequence ID" value="ORW72644.1"/>
    <property type="molecule type" value="Genomic_DNA"/>
</dbReference>
<dbReference type="Gene3D" id="3.30.450.40">
    <property type="match status" value="1"/>
</dbReference>
<evidence type="ECO:0008006" key="8">
    <source>
        <dbReference type="Google" id="ProtNLM"/>
    </source>
</evidence>
<evidence type="ECO:0000259" key="5">
    <source>
        <dbReference type="PROSITE" id="PS51078"/>
    </source>
</evidence>
<evidence type="ECO:0000259" key="4">
    <source>
        <dbReference type="PROSITE" id="PS51077"/>
    </source>
</evidence>
<gene>
    <name evidence="6" type="ORF">AWC23_09330</name>
</gene>
<evidence type="ECO:0000256" key="1">
    <source>
        <dbReference type="ARBA" id="ARBA00023015"/>
    </source>
</evidence>
<feature type="domain" description="HTH iclR-type" evidence="4">
    <location>
        <begin position="23"/>
        <end position="83"/>
    </location>
</feature>
<protein>
    <recommendedName>
        <fullName evidence="8">IclR family transcriptional regulator</fullName>
    </recommendedName>
</protein>
<name>A0AAJ3NS90_9MYCO</name>
<keyword evidence="3" id="KW-0804">Transcription</keyword>
<dbReference type="InterPro" id="IPR029016">
    <property type="entry name" value="GAF-like_dom_sf"/>
</dbReference>
<dbReference type="AlphaFoldDB" id="A0AAJ3NS90"/>